<dbReference type="GeneID" id="111083840"/>
<evidence type="ECO:0000313" key="5">
    <source>
        <dbReference type="RefSeq" id="XP_022236249.1"/>
    </source>
</evidence>
<sequence length="183" mass="21085">MPRLKRKQITIKNLENTNGNIHQLMNETSQPDNTSLSARFSAILHASQSCGDYEKLFQGLFENYLLVNFKDPRLQKLVHGSEWLCFTDIIQHEINHTQIYTLFPYLPFTAVAFHLLFAVLSYTKLSYPSADYEFRSKQTTLSNVLKSMFTDVPAQVRCFVNPTSAVQDLLPNLFVIIQPKIRP</sequence>
<dbReference type="Proteomes" id="UP000694941">
    <property type="component" value="Unplaced"/>
</dbReference>
<evidence type="ECO:0000256" key="2">
    <source>
        <dbReference type="ARBA" id="ARBA00023242"/>
    </source>
</evidence>
<evidence type="ECO:0000256" key="1">
    <source>
        <dbReference type="ARBA" id="ARBA00004123"/>
    </source>
</evidence>
<keyword evidence="3" id="KW-1133">Transmembrane helix</keyword>
<name>A0ABM1RXZ4_LIMPO</name>
<reference evidence="5" key="1">
    <citation type="submission" date="2025-08" db="UniProtKB">
        <authorList>
            <consortium name="RefSeq"/>
        </authorList>
    </citation>
    <scope>IDENTIFICATION</scope>
    <source>
        <tissue evidence="5">Muscle</tissue>
    </source>
</reference>
<comment type="subcellular location">
    <subcellularLocation>
        <location evidence="1">Nucleus</location>
    </subcellularLocation>
</comment>
<feature type="transmembrane region" description="Helical" evidence="3">
    <location>
        <begin position="102"/>
        <end position="122"/>
    </location>
</feature>
<evidence type="ECO:0000256" key="3">
    <source>
        <dbReference type="SAM" id="Phobius"/>
    </source>
</evidence>
<keyword evidence="3" id="KW-0472">Membrane</keyword>
<keyword evidence="4" id="KW-1185">Reference proteome</keyword>
<feature type="non-terminal residue" evidence="5">
    <location>
        <position position="183"/>
    </location>
</feature>
<proteinExistence type="predicted"/>
<keyword evidence="3" id="KW-0812">Transmembrane</keyword>
<evidence type="ECO:0000313" key="4">
    <source>
        <dbReference type="Proteomes" id="UP000694941"/>
    </source>
</evidence>
<organism evidence="4 5">
    <name type="scientific">Limulus polyphemus</name>
    <name type="common">Atlantic horseshoe crab</name>
    <dbReference type="NCBI Taxonomy" id="6850"/>
    <lineage>
        <taxon>Eukaryota</taxon>
        <taxon>Metazoa</taxon>
        <taxon>Ecdysozoa</taxon>
        <taxon>Arthropoda</taxon>
        <taxon>Chelicerata</taxon>
        <taxon>Merostomata</taxon>
        <taxon>Xiphosura</taxon>
        <taxon>Limulidae</taxon>
        <taxon>Limulus</taxon>
    </lineage>
</organism>
<accession>A0ABM1RXZ4</accession>
<protein>
    <submittedName>
        <fullName evidence="5">Chromosome transmission fidelity protein 18 homolog</fullName>
    </submittedName>
</protein>
<dbReference type="RefSeq" id="XP_022236249.1">
    <property type="nucleotide sequence ID" value="XM_022380541.1"/>
</dbReference>
<dbReference type="PANTHER" id="PTHR46765">
    <property type="entry name" value="P-LOOP CONTAINING NUCLEOSIDE TRIPHOSPHATE HYDROLASES SUPERFAMILY PROTEIN"/>
    <property type="match status" value="1"/>
</dbReference>
<dbReference type="PANTHER" id="PTHR46765:SF1">
    <property type="entry name" value="P-LOOP CONTAINING NUCLEOSIDE TRIPHOSPHATE HYDROLASES SUPERFAMILY PROTEIN"/>
    <property type="match status" value="1"/>
</dbReference>
<keyword evidence="2" id="KW-0539">Nucleus</keyword>
<dbReference type="InterPro" id="IPR053016">
    <property type="entry name" value="CTF18-RFC_complex"/>
</dbReference>
<gene>
    <name evidence="5" type="primary">LOC111083840</name>
</gene>